<feature type="coiled-coil region" evidence="2">
    <location>
        <begin position="37"/>
        <end position="71"/>
    </location>
</feature>
<dbReference type="EMBL" id="JAUSUG010000003">
    <property type="protein sequence ID" value="MDQ0253812.1"/>
    <property type="molecule type" value="Genomic_DNA"/>
</dbReference>
<evidence type="ECO:0000313" key="3">
    <source>
        <dbReference type="EMBL" id="MDQ0253812.1"/>
    </source>
</evidence>
<accession>A0ABT9ZSU5</accession>
<dbReference type="Proteomes" id="UP001230005">
    <property type="component" value="Unassembled WGS sequence"/>
</dbReference>
<evidence type="ECO:0000256" key="1">
    <source>
        <dbReference type="ARBA" id="ARBA00009108"/>
    </source>
</evidence>
<dbReference type="Gene3D" id="3.30.70.1880">
    <property type="entry name" value="Protein of unknown function DUF881"/>
    <property type="match status" value="1"/>
</dbReference>
<keyword evidence="2" id="KW-0175">Coiled coil</keyword>
<reference evidence="3 4" key="1">
    <citation type="submission" date="2023-07" db="EMBL/GenBank/DDBJ databases">
        <title>Genomic Encyclopedia of Type Strains, Phase IV (KMG-IV): sequencing the most valuable type-strain genomes for metagenomic binning, comparative biology and taxonomic classification.</title>
        <authorList>
            <person name="Goeker M."/>
        </authorList>
    </citation>
    <scope>NUCLEOTIDE SEQUENCE [LARGE SCALE GENOMIC DNA]</scope>
    <source>
        <strain evidence="3 4">DSM 9768</strain>
    </source>
</reference>
<dbReference type="InterPro" id="IPR010273">
    <property type="entry name" value="DUF881"/>
</dbReference>
<sequence>MKDRMIIFTCVTTIIGFMVAIQFQSTKEPEIRDTRNIHELRQALTFEKERQKELNEELENQAEMLYQLQQTEDLEPIMTDAIEELKVRAGLTEVSGQGIIIEVSPIFEEDYGGGAIRSVPPYLLRMLLNELNIYGAKEIAVANQRIISTTPIREANGVTLINSNRVTQFPLKIRVLSDDPESLHHAVMASRAREYFSYENLSINSTPINYITLPPYDRTLRVRHMEIVKEES</sequence>
<organism evidence="3 4">
    <name type="scientific">Evansella vedderi</name>
    <dbReference type="NCBI Taxonomy" id="38282"/>
    <lineage>
        <taxon>Bacteria</taxon>
        <taxon>Bacillati</taxon>
        <taxon>Bacillota</taxon>
        <taxon>Bacilli</taxon>
        <taxon>Bacillales</taxon>
        <taxon>Bacillaceae</taxon>
        <taxon>Evansella</taxon>
    </lineage>
</organism>
<gene>
    <name evidence="3" type="ORF">J2S74_001184</name>
</gene>
<protein>
    <submittedName>
        <fullName evidence="3">Uncharacterized protein YlxW (UPF0749 family)</fullName>
    </submittedName>
</protein>
<comment type="caution">
    <text evidence="3">The sequence shown here is derived from an EMBL/GenBank/DDBJ whole genome shotgun (WGS) entry which is preliminary data.</text>
</comment>
<dbReference type="PANTHER" id="PTHR37313:SF2">
    <property type="entry name" value="UPF0749 PROTEIN YLXX"/>
    <property type="match status" value="1"/>
</dbReference>
<dbReference type="PANTHER" id="PTHR37313">
    <property type="entry name" value="UPF0749 PROTEIN RV1825"/>
    <property type="match status" value="1"/>
</dbReference>
<keyword evidence="4" id="KW-1185">Reference proteome</keyword>
<name>A0ABT9ZSU5_9BACI</name>
<proteinExistence type="inferred from homology"/>
<dbReference type="Pfam" id="PF05949">
    <property type="entry name" value="DUF881"/>
    <property type="match status" value="1"/>
</dbReference>
<evidence type="ECO:0000313" key="4">
    <source>
        <dbReference type="Proteomes" id="UP001230005"/>
    </source>
</evidence>
<evidence type="ECO:0000256" key="2">
    <source>
        <dbReference type="SAM" id="Coils"/>
    </source>
</evidence>
<comment type="similarity">
    <text evidence="1">Belongs to the UPF0749 family.</text>
</comment>
<dbReference type="RefSeq" id="WP_307322947.1">
    <property type="nucleotide sequence ID" value="NZ_JAUSUG010000003.1"/>
</dbReference>